<dbReference type="Proteomes" id="UP000504636">
    <property type="component" value="Unplaced"/>
</dbReference>
<dbReference type="AlphaFoldDB" id="A0A6A6Y4U4"/>
<dbReference type="EMBL" id="MU003716">
    <property type="protein sequence ID" value="KAF2803680.1"/>
    <property type="molecule type" value="Genomic_DNA"/>
</dbReference>
<keyword evidence="2" id="KW-1185">Reference proteome</keyword>
<accession>A0A6A6Y4U4</accession>
<reference evidence="3" key="3">
    <citation type="submission" date="2025-04" db="UniProtKB">
        <authorList>
            <consortium name="RefSeq"/>
        </authorList>
    </citation>
    <scope>IDENTIFICATION</scope>
    <source>
        <strain evidence="3">CBS 304.34</strain>
    </source>
</reference>
<proteinExistence type="predicted"/>
<protein>
    <submittedName>
        <fullName evidence="1 3">Uncharacterized protein</fullName>
    </submittedName>
</protein>
<reference evidence="3" key="2">
    <citation type="submission" date="2020-04" db="EMBL/GenBank/DDBJ databases">
        <authorList>
            <consortium name="NCBI Genome Project"/>
        </authorList>
    </citation>
    <scope>NUCLEOTIDE SEQUENCE</scope>
    <source>
        <strain evidence="3">CBS 304.34</strain>
    </source>
</reference>
<dbReference type="PANTHER" id="PTHR37540">
    <property type="entry name" value="TRANSCRIPTION FACTOR (ACR-2), PUTATIVE-RELATED-RELATED"/>
    <property type="match status" value="1"/>
</dbReference>
<gene>
    <name evidence="1 3" type="ORF">BDZ99DRAFT_467814</name>
</gene>
<dbReference type="PANTHER" id="PTHR37540:SF5">
    <property type="entry name" value="TRANSCRIPTION FACTOR DOMAIN-CONTAINING PROTEIN"/>
    <property type="match status" value="1"/>
</dbReference>
<sequence>MLHSTLASVALYSDLTTEGITFRIEALRHKQEAIKGINAKLNSHEGISDEVVGAVATIASFENLYGAYNAAQLHIDALKRMVMMRGGINAFAHNDGLVRGLV</sequence>
<organism evidence="1">
    <name type="scientific">Mytilinidion resinicola</name>
    <dbReference type="NCBI Taxonomy" id="574789"/>
    <lineage>
        <taxon>Eukaryota</taxon>
        <taxon>Fungi</taxon>
        <taxon>Dikarya</taxon>
        <taxon>Ascomycota</taxon>
        <taxon>Pezizomycotina</taxon>
        <taxon>Dothideomycetes</taxon>
        <taxon>Pleosporomycetidae</taxon>
        <taxon>Mytilinidiales</taxon>
        <taxon>Mytilinidiaceae</taxon>
        <taxon>Mytilinidion</taxon>
    </lineage>
</organism>
<name>A0A6A6Y4U4_9PEZI</name>
<evidence type="ECO:0000313" key="1">
    <source>
        <dbReference type="EMBL" id="KAF2803680.1"/>
    </source>
</evidence>
<reference evidence="1 3" key="1">
    <citation type="journal article" date="2020" name="Stud. Mycol.">
        <title>101 Dothideomycetes genomes: a test case for predicting lifestyles and emergence of pathogens.</title>
        <authorList>
            <person name="Haridas S."/>
            <person name="Albert R."/>
            <person name="Binder M."/>
            <person name="Bloem J."/>
            <person name="Labutti K."/>
            <person name="Salamov A."/>
            <person name="Andreopoulos B."/>
            <person name="Baker S."/>
            <person name="Barry K."/>
            <person name="Bills G."/>
            <person name="Bluhm B."/>
            <person name="Cannon C."/>
            <person name="Castanera R."/>
            <person name="Culley D."/>
            <person name="Daum C."/>
            <person name="Ezra D."/>
            <person name="Gonzalez J."/>
            <person name="Henrissat B."/>
            <person name="Kuo A."/>
            <person name="Liang C."/>
            <person name="Lipzen A."/>
            <person name="Lutzoni F."/>
            <person name="Magnuson J."/>
            <person name="Mondo S."/>
            <person name="Nolan M."/>
            <person name="Ohm R."/>
            <person name="Pangilinan J."/>
            <person name="Park H.-J."/>
            <person name="Ramirez L."/>
            <person name="Alfaro M."/>
            <person name="Sun H."/>
            <person name="Tritt A."/>
            <person name="Yoshinaga Y."/>
            <person name="Zwiers L.-H."/>
            <person name="Turgeon B."/>
            <person name="Goodwin S."/>
            <person name="Spatafora J."/>
            <person name="Crous P."/>
            <person name="Grigoriev I."/>
        </authorList>
    </citation>
    <scope>NUCLEOTIDE SEQUENCE</scope>
    <source>
        <strain evidence="1 3">CBS 304.34</strain>
    </source>
</reference>
<evidence type="ECO:0000313" key="2">
    <source>
        <dbReference type="Proteomes" id="UP000504636"/>
    </source>
</evidence>
<dbReference type="GeneID" id="54461998"/>
<dbReference type="OrthoDB" id="4158087at2759"/>
<dbReference type="RefSeq" id="XP_033570644.1">
    <property type="nucleotide sequence ID" value="XM_033721105.1"/>
</dbReference>
<evidence type="ECO:0000313" key="3">
    <source>
        <dbReference type="RefSeq" id="XP_033570644.1"/>
    </source>
</evidence>